<gene>
    <name evidence="2" type="ordered locus">Theco_0764</name>
</gene>
<reference evidence="3" key="1">
    <citation type="submission" date="2012-01" db="EMBL/GenBank/DDBJ databases">
        <title>Complete sequence of chromosome of Thermobacillus composti KWC4.</title>
        <authorList>
            <person name="Lucas S."/>
            <person name="Han J."/>
            <person name="Lapidus A."/>
            <person name="Cheng J.-F."/>
            <person name="Goodwin L."/>
            <person name="Pitluck S."/>
            <person name="Peters L."/>
            <person name="Ovchinnikova G."/>
            <person name="Teshima H."/>
            <person name="Detter J.C."/>
            <person name="Han C."/>
            <person name="Tapia R."/>
            <person name="Land M."/>
            <person name="Hauser L."/>
            <person name="Kyrpides N."/>
            <person name="Ivanova N."/>
            <person name="Pagani I."/>
            <person name="Anderson I."/>
            <person name="Woyke T."/>
        </authorList>
    </citation>
    <scope>NUCLEOTIDE SEQUENCE [LARGE SCALE GENOMIC DNA]</scope>
    <source>
        <strain evidence="3">DSM 18247 / JCM 13945 / KWC4</strain>
    </source>
</reference>
<dbReference type="AlphaFoldDB" id="L0EBG6"/>
<evidence type="ECO:0000313" key="2">
    <source>
        <dbReference type="EMBL" id="AGA56964.1"/>
    </source>
</evidence>
<keyword evidence="3" id="KW-1185">Reference proteome</keyword>
<evidence type="ECO:0000313" key="3">
    <source>
        <dbReference type="Proteomes" id="UP000010795"/>
    </source>
</evidence>
<organism evidence="2 3">
    <name type="scientific">Thermobacillus composti (strain DSM 18247 / JCM 13945 / KWC4)</name>
    <dbReference type="NCBI Taxonomy" id="717605"/>
    <lineage>
        <taxon>Bacteria</taxon>
        <taxon>Bacillati</taxon>
        <taxon>Bacillota</taxon>
        <taxon>Bacilli</taxon>
        <taxon>Bacillales</taxon>
        <taxon>Paenibacillaceae</taxon>
        <taxon>Thermobacillus</taxon>
    </lineage>
</organism>
<sequence>MSALKVALVPRLCVAVLTSVILSGAAGMLLISAYQGFHVNFLILFTYITPAVMLVDRRFQFLWMPCCSNGKSGIPC</sequence>
<feature type="transmembrane region" description="Helical" evidence="1">
    <location>
        <begin position="12"/>
        <end position="31"/>
    </location>
</feature>
<dbReference type="Proteomes" id="UP000010795">
    <property type="component" value="Chromosome"/>
</dbReference>
<evidence type="ECO:0000256" key="1">
    <source>
        <dbReference type="SAM" id="Phobius"/>
    </source>
</evidence>
<accession>L0EBG6</accession>
<keyword evidence="1" id="KW-0812">Transmembrane</keyword>
<feature type="transmembrane region" description="Helical" evidence="1">
    <location>
        <begin position="37"/>
        <end position="55"/>
    </location>
</feature>
<name>L0EBG6_THECK</name>
<keyword evidence="1" id="KW-1133">Transmembrane helix</keyword>
<proteinExistence type="predicted"/>
<protein>
    <submittedName>
        <fullName evidence="2">Uncharacterized protein</fullName>
    </submittedName>
</protein>
<dbReference type="STRING" id="717605.Theco_0764"/>
<dbReference type="KEGG" id="tco:Theco_0764"/>
<dbReference type="HOGENOM" id="CLU_2653306_0_0_9"/>
<keyword evidence="1" id="KW-0472">Membrane</keyword>
<dbReference type="EMBL" id="CP003255">
    <property type="protein sequence ID" value="AGA56964.1"/>
    <property type="molecule type" value="Genomic_DNA"/>
</dbReference>